<sequence length="50" mass="5982">MFAVGVSFLLLDTVVEKNQLIYAVVGSLFIAIFYFFLKENKLHRLFHFRW</sequence>
<protein>
    <submittedName>
        <fullName evidence="2">Uncharacterized protein</fullName>
    </submittedName>
</protein>
<evidence type="ECO:0000256" key="1">
    <source>
        <dbReference type="SAM" id="Phobius"/>
    </source>
</evidence>
<keyword evidence="1" id="KW-1133">Transmembrane helix</keyword>
<proteinExistence type="predicted"/>
<evidence type="ECO:0000313" key="3">
    <source>
        <dbReference type="Proteomes" id="UP000075683"/>
    </source>
</evidence>
<gene>
    <name evidence="2" type="ORF">B4135_0664</name>
</gene>
<accession>A0A150LZA1</accession>
<name>A0A150LZA1_9BACI</name>
<keyword evidence="1" id="KW-0812">Transmembrane</keyword>
<reference evidence="2 3" key="1">
    <citation type="submission" date="2016-01" db="EMBL/GenBank/DDBJ databases">
        <title>Draft Genome Sequences of Seven Thermophilic Sporeformers Isolated from Foods.</title>
        <authorList>
            <person name="Berendsen E.M."/>
            <person name="Wells-Bennik M.H."/>
            <person name="Krawcyk A.O."/>
            <person name="De Jong A."/>
            <person name="Holsappel S."/>
            <person name="Eijlander R.T."/>
            <person name="Kuipers O.P."/>
        </authorList>
    </citation>
    <scope>NUCLEOTIDE SEQUENCE [LARGE SCALE GENOMIC DNA]</scope>
    <source>
        <strain evidence="2 3">B4135</strain>
    </source>
</reference>
<keyword evidence="1" id="KW-0472">Membrane</keyword>
<organism evidence="2 3">
    <name type="scientific">Caldibacillus debilis</name>
    <dbReference type="NCBI Taxonomy" id="301148"/>
    <lineage>
        <taxon>Bacteria</taxon>
        <taxon>Bacillati</taxon>
        <taxon>Bacillota</taxon>
        <taxon>Bacilli</taxon>
        <taxon>Bacillales</taxon>
        <taxon>Bacillaceae</taxon>
        <taxon>Caldibacillus</taxon>
    </lineage>
</organism>
<evidence type="ECO:0000313" key="2">
    <source>
        <dbReference type="EMBL" id="KYD17660.1"/>
    </source>
</evidence>
<dbReference type="EMBL" id="LQYT01000054">
    <property type="protein sequence ID" value="KYD17660.1"/>
    <property type="molecule type" value="Genomic_DNA"/>
</dbReference>
<dbReference type="AlphaFoldDB" id="A0A150LZA1"/>
<comment type="caution">
    <text evidence="2">The sequence shown here is derived from an EMBL/GenBank/DDBJ whole genome shotgun (WGS) entry which is preliminary data.</text>
</comment>
<dbReference type="Proteomes" id="UP000075683">
    <property type="component" value="Unassembled WGS sequence"/>
</dbReference>
<feature type="transmembrane region" description="Helical" evidence="1">
    <location>
        <begin position="20"/>
        <end position="37"/>
    </location>
</feature>